<keyword evidence="4 7" id="KW-1133">Transmembrane helix</keyword>
<comment type="similarity">
    <text evidence="7">Belongs to the TatC family.</text>
</comment>
<sequence>MALKEHLREARNRLFKSAIAVLAATVLGFFVYEPVLRALAAPIIAINEQEGRTASLNFDSAASPFDLLIQVSVFLGLVLSSPVWLYQLWAFITPGLKTKERRIALAFIAVAFPLFLAGIWLAWLILPNAVRVLTEFTPEDFSNYISVSVYFAFVLRLMLAFGIAFLLPVVLVGLNMVGVVSGKQILKAWRITVFLVCLFAAMAAPGGDALSMFYLAVPLLLLFFVAIGLCLLNDKRRARRTAAREAAVDATADTATPLDAL</sequence>
<keyword evidence="7" id="KW-1003">Cell membrane</keyword>
<evidence type="ECO:0000256" key="1">
    <source>
        <dbReference type="ARBA" id="ARBA00004141"/>
    </source>
</evidence>
<protein>
    <recommendedName>
        <fullName evidence="7">Sec-independent protein translocase protein TatC</fullName>
    </recommendedName>
</protein>
<feature type="transmembrane region" description="Helical" evidence="7">
    <location>
        <begin position="188"/>
        <end position="206"/>
    </location>
</feature>
<keyword evidence="6 7" id="KW-0472">Membrane</keyword>
<keyword evidence="9" id="KW-1185">Reference proteome</keyword>
<dbReference type="Proteomes" id="UP000239297">
    <property type="component" value="Unassembled WGS sequence"/>
</dbReference>
<keyword evidence="5 7" id="KW-0811">Translocation</keyword>
<dbReference type="GO" id="GO:0043953">
    <property type="term" value="P:protein transport by the Tat complex"/>
    <property type="evidence" value="ECO:0007669"/>
    <property type="project" value="UniProtKB-UniRule"/>
</dbReference>
<keyword evidence="7" id="KW-0813">Transport</keyword>
<feature type="transmembrane region" description="Helical" evidence="7">
    <location>
        <begin position="67"/>
        <end position="91"/>
    </location>
</feature>
<evidence type="ECO:0000256" key="3">
    <source>
        <dbReference type="ARBA" id="ARBA00022927"/>
    </source>
</evidence>
<dbReference type="OrthoDB" id="9777044at2"/>
<dbReference type="InterPro" id="IPR002033">
    <property type="entry name" value="TatC"/>
</dbReference>
<comment type="caution">
    <text evidence="8">The sequence shown here is derived from an EMBL/GenBank/DDBJ whole genome shotgun (WGS) entry which is preliminary data.</text>
</comment>
<reference evidence="8 9" key="1">
    <citation type="journal article" date="2014" name="Int. J. Syst. Evol. Microbiol.">
        <title>Arthrobacter pityocampae sp. nov., isolated from Thaumetopoea pityocampa (Lep., Thaumetopoeidae).</title>
        <authorList>
            <person name="Ince I.A."/>
            <person name="Demirbag Z."/>
            <person name="Kati H."/>
        </authorList>
    </citation>
    <scope>NUCLEOTIDE SEQUENCE [LARGE SCALE GENOMIC DNA]</scope>
    <source>
        <strain evidence="8 9">Tp2</strain>
    </source>
</reference>
<comment type="function">
    <text evidence="7">Part of the twin-arginine translocation (Tat) system that transports large folded proteins containing a characteristic twin-arginine motif in their signal peptide across membranes. Together with TatB, TatC is part of a receptor directly interacting with Tat signal peptides.</text>
</comment>
<dbReference type="GO" id="GO:0065002">
    <property type="term" value="P:intracellular protein transmembrane transport"/>
    <property type="evidence" value="ECO:0007669"/>
    <property type="project" value="TreeGrafter"/>
</dbReference>
<dbReference type="NCBIfam" id="TIGR00945">
    <property type="entry name" value="tatC"/>
    <property type="match status" value="1"/>
</dbReference>
<evidence type="ECO:0000313" key="9">
    <source>
        <dbReference type="Proteomes" id="UP000239297"/>
    </source>
</evidence>
<keyword evidence="2 7" id="KW-0812">Transmembrane</keyword>
<gene>
    <name evidence="7 8" type="primary">tatC</name>
    <name evidence="8" type="ORF">C4K88_04590</name>
</gene>
<proteinExistence type="inferred from homology"/>
<name>A0A2S5IZL6_9MICC</name>
<evidence type="ECO:0000313" key="8">
    <source>
        <dbReference type="EMBL" id="PPB49971.1"/>
    </source>
</evidence>
<evidence type="ECO:0000256" key="4">
    <source>
        <dbReference type="ARBA" id="ARBA00022989"/>
    </source>
</evidence>
<feature type="transmembrane region" description="Helical" evidence="7">
    <location>
        <begin position="103"/>
        <end position="125"/>
    </location>
</feature>
<organism evidence="8 9">
    <name type="scientific">Arthrobacter pityocampae</name>
    <dbReference type="NCBI Taxonomy" id="547334"/>
    <lineage>
        <taxon>Bacteria</taxon>
        <taxon>Bacillati</taxon>
        <taxon>Actinomycetota</taxon>
        <taxon>Actinomycetes</taxon>
        <taxon>Micrococcales</taxon>
        <taxon>Micrococcaceae</taxon>
        <taxon>Arthrobacter</taxon>
    </lineage>
</organism>
<feature type="transmembrane region" description="Helical" evidence="7">
    <location>
        <begin position="212"/>
        <end position="232"/>
    </location>
</feature>
<comment type="subunit">
    <text evidence="7">The Tat system comprises two distinct complexes: a TatABC complex, containing multiple copies of TatA, TatB and TatC subunits, and a separate TatA complex, containing only TatA subunits. Substrates initially bind to the TatABC complex, which probably triggers association of the separate TatA complex to form the active translocon.</text>
</comment>
<dbReference type="EMBL" id="PRKW01000002">
    <property type="protein sequence ID" value="PPB49971.1"/>
    <property type="molecule type" value="Genomic_DNA"/>
</dbReference>
<feature type="transmembrane region" description="Helical" evidence="7">
    <location>
        <begin position="145"/>
        <end position="176"/>
    </location>
</feature>
<evidence type="ECO:0000256" key="5">
    <source>
        <dbReference type="ARBA" id="ARBA00023010"/>
    </source>
</evidence>
<dbReference type="GO" id="GO:0009977">
    <property type="term" value="F:proton motive force dependent protein transmembrane transporter activity"/>
    <property type="evidence" value="ECO:0007669"/>
    <property type="project" value="TreeGrafter"/>
</dbReference>
<evidence type="ECO:0000256" key="2">
    <source>
        <dbReference type="ARBA" id="ARBA00022692"/>
    </source>
</evidence>
<evidence type="ECO:0000256" key="6">
    <source>
        <dbReference type="ARBA" id="ARBA00023136"/>
    </source>
</evidence>
<accession>A0A2S5IZL6</accession>
<comment type="subcellular location">
    <subcellularLocation>
        <location evidence="7">Cell membrane</location>
        <topology evidence="7">Multi-pass membrane protein</topology>
    </subcellularLocation>
    <subcellularLocation>
        <location evidence="1">Membrane</location>
        <topology evidence="1">Multi-pass membrane protein</topology>
    </subcellularLocation>
</comment>
<keyword evidence="3 7" id="KW-0653">Protein transport</keyword>
<evidence type="ECO:0000256" key="7">
    <source>
        <dbReference type="HAMAP-Rule" id="MF_00902"/>
    </source>
</evidence>
<dbReference type="HAMAP" id="MF_00902">
    <property type="entry name" value="TatC"/>
    <property type="match status" value="1"/>
</dbReference>
<dbReference type="PANTHER" id="PTHR30371:SF0">
    <property type="entry name" value="SEC-INDEPENDENT PROTEIN TRANSLOCASE PROTEIN TATC, CHLOROPLASTIC-RELATED"/>
    <property type="match status" value="1"/>
</dbReference>
<dbReference type="PRINTS" id="PR01840">
    <property type="entry name" value="TATCFAMILY"/>
</dbReference>
<dbReference type="AlphaFoldDB" id="A0A2S5IZL6"/>
<dbReference type="RefSeq" id="WP_104120465.1">
    <property type="nucleotide sequence ID" value="NZ_PRKW01000002.1"/>
</dbReference>
<dbReference type="Pfam" id="PF00902">
    <property type="entry name" value="TatC"/>
    <property type="match status" value="1"/>
</dbReference>
<dbReference type="PANTHER" id="PTHR30371">
    <property type="entry name" value="SEC-INDEPENDENT PROTEIN TRANSLOCASE PROTEIN TATC"/>
    <property type="match status" value="1"/>
</dbReference>
<feature type="transmembrane region" description="Helical" evidence="7">
    <location>
        <begin position="14"/>
        <end position="32"/>
    </location>
</feature>
<dbReference type="GO" id="GO:0033281">
    <property type="term" value="C:TAT protein transport complex"/>
    <property type="evidence" value="ECO:0007669"/>
    <property type="project" value="UniProtKB-UniRule"/>
</dbReference>